<feature type="transmembrane region" description="Helical" evidence="7">
    <location>
        <begin position="156"/>
        <end position="177"/>
    </location>
</feature>
<evidence type="ECO:0000256" key="2">
    <source>
        <dbReference type="ARBA" id="ARBA00005808"/>
    </source>
</evidence>
<dbReference type="GO" id="GO:0044341">
    <property type="term" value="P:sodium-dependent phosphate transport"/>
    <property type="evidence" value="ECO:0007669"/>
    <property type="project" value="InterPro"/>
</dbReference>
<evidence type="ECO:0000256" key="3">
    <source>
        <dbReference type="ARBA" id="ARBA00022475"/>
    </source>
</evidence>
<feature type="transmembrane region" description="Helical" evidence="7">
    <location>
        <begin position="278"/>
        <end position="302"/>
    </location>
</feature>
<dbReference type="InterPro" id="IPR003841">
    <property type="entry name" value="Na/Pi_transpt"/>
</dbReference>
<evidence type="ECO:0000313" key="9">
    <source>
        <dbReference type="WBParaSite" id="ACRNAN_scaffold1238.g26348.t1"/>
    </source>
</evidence>
<keyword evidence="6 7" id="KW-0472">Membrane</keyword>
<protein>
    <submittedName>
        <fullName evidence="9">Sodium-dependent phosphate transporter</fullName>
    </submittedName>
</protein>
<dbReference type="Pfam" id="PF02690">
    <property type="entry name" value="Na_Pi_cotrans"/>
    <property type="match status" value="2"/>
</dbReference>
<name>A0A914CMZ6_9BILA</name>
<evidence type="ECO:0000256" key="7">
    <source>
        <dbReference type="SAM" id="Phobius"/>
    </source>
</evidence>
<dbReference type="PANTHER" id="PTHR10010">
    <property type="entry name" value="SOLUTE CARRIER FAMILY 34 SODIUM PHOSPHATE , MEMBER 2-RELATED"/>
    <property type="match status" value="1"/>
</dbReference>
<reference evidence="9" key="1">
    <citation type="submission" date="2022-11" db="UniProtKB">
        <authorList>
            <consortium name="WormBaseParasite"/>
        </authorList>
    </citation>
    <scope>IDENTIFICATION</scope>
</reference>
<dbReference type="NCBIfam" id="NF037997">
    <property type="entry name" value="Na_Pi_symport"/>
    <property type="match status" value="1"/>
</dbReference>
<proteinExistence type="inferred from homology"/>
<feature type="transmembrane region" description="Helical" evidence="7">
    <location>
        <begin position="82"/>
        <end position="100"/>
    </location>
</feature>
<feature type="transmembrane region" description="Helical" evidence="7">
    <location>
        <begin position="403"/>
        <end position="423"/>
    </location>
</feature>
<keyword evidence="4 7" id="KW-0812">Transmembrane</keyword>
<dbReference type="GO" id="GO:0016324">
    <property type="term" value="C:apical plasma membrane"/>
    <property type="evidence" value="ECO:0007669"/>
    <property type="project" value="UniProtKB-SubCell"/>
</dbReference>
<feature type="transmembrane region" description="Helical" evidence="7">
    <location>
        <begin position="322"/>
        <end position="343"/>
    </location>
</feature>
<comment type="subcellular location">
    <subcellularLocation>
        <location evidence="1">Apical cell membrane</location>
        <topology evidence="1">Multi-pass membrane protein</topology>
    </subcellularLocation>
</comment>
<dbReference type="WBParaSite" id="ACRNAN_scaffold1238.g26348.t1">
    <property type="protein sequence ID" value="ACRNAN_scaffold1238.g26348.t1"/>
    <property type="gene ID" value="ACRNAN_scaffold1238.g26348"/>
</dbReference>
<keyword evidence="5 7" id="KW-1133">Transmembrane helix</keyword>
<evidence type="ECO:0000256" key="4">
    <source>
        <dbReference type="ARBA" id="ARBA00022692"/>
    </source>
</evidence>
<dbReference type="Proteomes" id="UP000887540">
    <property type="component" value="Unplaced"/>
</dbReference>
<dbReference type="AlphaFoldDB" id="A0A914CMZ6"/>
<dbReference type="NCBIfam" id="TIGR01013">
    <property type="entry name" value="2a58"/>
    <property type="match status" value="1"/>
</dbReference>
<keyword evidence="8" id="KW-1185">Reference proteome</keyword>
<keyword evidence="3" id="KW-1003">Cell membrane</keyword>
<feature type="transmembrane region" description="Helical" evidence="7">
    <location>
        <begin position="443"/>
        <end position="464"/>
    </location>
</feature>
<sequence>MVAEIDGNIWAVSEQDLVRDDIAKWRDLSRKEKNLRIVKYIGMTILALLVIFAFICSLSLLADSLKLIGGRGLGSVIKNSELIQNPISASIIGMIITIILQNSSTLNSILIGMIAAGLLTVKQAIPIMLGAEMGSSLTNALISLTQSGNRDQFRRAFAAVTLNDVFNFLTYFIFLPIEMATGFLEKVSNLLVQPLSQVKPKNLITLNLLTDPILNFIVQIDDEAINKLAISNLNSNSSNVSIDANMTFIFRCIDMNTLNAFNNCSYHHIFAYSTWSDLAIGIILFVAALLAIFVFMYAVVKIMEDLFSGNEIYIRRMVSSDLPQPFTCLTNYLLIVVGCIVVMIMRSSSVFRTVLTPLVGIGVVSLLKLYPLILGGNIGTTFTAALAALSADPAKITQTLQMALAQTIYNVVGVLLFYPIPFMRNIPIHLAKKLGSMVAKYRWFAFVYIALIFIILPSIINGLFSHHDNFNILNQFYASQIVSHTTEKVEKLGIFAVIFTLFETLRQVYG</sequence>
<dbReference type="GO" id="GO:0005436">
    <property type="term" value="F:sodium:phosphate symporter activity"/>
    <property type="evidence" value="ECO:0007669"/>
    <property type="project" value="InterPro"/>
</dbReference>
<accession>A0A914CMZ6</accession>
<feature type="transmembrane region" description="Helical" evidence="7">
    <location>
        <begin position="40"/>
        <end position="62"/>
    </location>
</feature>
<evidence type="ECO:0000256" key="1">
    <source>
        <dbReference type="ARBA" id="ARBA00004424"/>
    </source>
</evidence>
<evidence type="ECO:0000256" key="5">
    <source>
        <dbReference type="ARBA" id="ARBA00022989"/>
    </source>
</evidence>
<evidence type="ECO:0000256" key="6">
    <source>
        <dbReference type="ARBA" id="ARBA00023136"/>
    </source>
</evidence>
<comment type="similarity">
    <text evidence="2">Belongs to the SLC34A transporter family.</text>
</comment>
<organism evidence="8 9">
    <name type="scientific">Acrobeloides nanus</name>
    <dbReference type="NCBI Taxonomy" id="290746"/>
    <lineage>
        <taxon>Eukaryota</taxon>
        <taxon>Metazoa</taxon>
        <taxon>Ecdysozoa</taxon>
        <taxon>Nematoda</taxon>
        <taxon>Chromadorea</taxon>
        <taxon>Rhabditida</taxon>
        <taxon>Tylenchina</taxon>
        <taxon>Cephalobomorpha</taxon>
        <taxon>Cephaloboidea</taxon>
        <taxon>Cephalobidae</taxon>
        <taxon>Acrobeloides</taxon>
    </lineage>
</organism>
<feature type="transmembrane region" description="Helical" evidence="7">
    <location>
        <begin position="109"/>
        <end position="129"/>
    </location>
</feature>
<evidence type="ECO:0000313" key="8">
    <source>
        <dbReference type="Proteomes" id="UP000887540"/>
    </source>
</evidence>
<dbReference type="PANTHER" id="PTHR10010:SF46">
    <property type="entry name" value="SODIUM-DEPENDENT PHOSPHATE TRANSPORT PROTEIN 2B"/>
    <property type="match status" value="1"/>
</dbReference>